<protein>
    <submittedName>
        <fullName evidence="3">Succinylarginine dihydrolase</fullName>
        <ecNumber evidence="3">3.5.3.23</ecNumber>
    </submittedName>
</protein>
<dbReference type="EC" id="3.5.3.23" evidence="3"/>
<keyword evidence="1" id="KW-0056">Arginine metabolism</keyword>
<dbReference type="SUPFAM" id="SSF55909">
    <property type="entry name" value="Pentein"/>
    <property type="match status" value="1"/>
</dbReference>
<dbReference type="Gene3D" id="3.75.10.20">
    <property type="entry name" value="Succinylarginine dihydrolase"/>
    <property type="match status" value="1"/>
</dbReference>
<dbReference type="PANTHER" id="PTHR30420">
    <property type="entry name" value="N-SUCCINYLARGININE DIHYDROLASE"/>
    <property type="match status" value="1"/>
</dbReference>
<dbReference type="GO" id="GO:0006525">
    <property type="term" value="P:arginine metabolic process"/>
    <property type="evidence" value="ECO:0007669"/>
    <property type="project" value="UniProtKB-KW"/>
</dbReference>
<evidence type="ECO:0000313" key="3">
    <source>
        <dbReference type="EMBL" id="VHO05848.1"/>
    </source>
</evidence>
<accession>A0A486XTD6</accession>
<dbReference type="Pfam" id="PF04996">
    <property type="entry name" value="AstB"/>
    <property type="match status" value="1"/>
</dbReference>
<name>A0A486XTD6_9GAMM</name>
<proteinExistence type="predicted"/>
<dbReference type="EMBL" id="CAAJGR010000007">
    <property type="protein sequence ID" value="VHO05848.1"/>
    <property type="molecule type" value="Genomic_DNA"/>
</dbReference>
<keyword evidence="2 3" id="KW-0378">Hydrolase</keyword>
<evidence type="ECO:0000256" key="1">
    <source>
        <dbReference type="ARBA" id="ARBA00022503"/>
    </source>
</evidence>
<dbReference type="InterPro" id="IPR007079">
    <property type="entry name" value="SuccinylArg_d-Hdrlase_AstB"/>
</dbReference>
<evidence type="ECO:0000256" key="2">
    <source>
        <dbReference type="ARBA" id="ARBA00022801"/>
    </source>
</evidence>
<dbReference type="PANTHER" id="PTHR30420:SF2">
    <property type="entry name" value="N-SUCCINYLARGININE DIHYDROLASE"/>
    <property type="match status" value="1"/>
</dbReference>
<dbReference type="AlphaFoldDB" id="A0A486XTD6"/>
<dbReference type="InterPro" id="IPR037031">
    <property type="entry name" value="AstB_sf"/>
</dbReference>
<gene>
    <name evidence="3" type="ORF">BAL341_2934</name>
</gene>
<dbReference type="GO" id="GO:0009015">
    <property type="term" value="F:N-succinylarginine dihydrolase activity"/>
    <property type="evidence" value="ECO:0007669"/>
    <property type="project" value="UniProtKB-EC"/>
</dbReference>
<sequence>MMSDLQLNISELPGPTFMYSGLSKDNVAAIQNKHLTASPLKFAQLSLLRMQLLLEEGVPQVIFPPHRRPDMQTLKSCGFTGDMHNTISRADKFSKGYLESLLAASSVWTANAATITPSADSEDGKVHITTANLSSHFHRSIEASQTHAKLARVFACDKFFSLHKPLPSHSSFSDEGAANHMRFRVPGENRGLNIFVYCNDPDSPEYNQGRQTLWASKAICQLHALSDTRVLLQKQSNEAISRGIFHNDIIAMNSHDLLVFHQNAYENHGSLIEKLTALGICCVEIKAEEFSLEHALKTYFFNSEFVTSKDGDLMMVMSKSCQYDAKVQAQLDRIKTAYNKEIKTMYVDLDDSLKNGGGPACLRLRVQLNHEQFAAIPSRFLLNQNKLDALQEVVMRFYRQSLSYEDVFTTTFQRSLQPVYAQLEQVLGWDLY</sequence>
<reference evidence="3" key="1">
    <citation type="submission" date="2019-04" db="EMBL/GenBank/DDBJ databases">
        <authorList>
            <person name="Brambilla D."/>
        </authorList>
    </citation>
    <scope>NUCLEOTIDE SEQUENCE</scope>
    <source>
        <strain evidence="3">BAL1</strain>
    </source>
</reference>
<organism evidence="3">
    <name type="scientific">Rheinheimera sp. BAL341</name>
    <dbReference type="NCBI Taxonomy" id="1708203"/>
    <lineage>
        <taxon>Bacteria</taxon>
        <taxon>Pseudomonadati</taxon>
        <taxon>Pseudomonadota</taxon>
        <taxon>Gammaproteobacteria</taxon>
        <taxon>Chromatiales</taxon>
        <taxon>Chromatiaceae</taxon>
        <taxon>Rheinheimera</taxon>
    </lineage>
</organism>